<keyword evidence="2 3" id="KW-0732">Signal</keyword>
<name>A0AAE9YX93_9GAMM</name>
<dbReference type="AlphaFoldDB" id="A0AAE9YX93"/>
<dbReference type="PANTHER" id="PTHR30332:SF5">
    <property type="entry name" value="SPI-1 TYPE 3 SECRETION SYSTEM SECRETIN"/>
    <property type="match status" value="1"/>
</dbReference>
<gene>
    <name evidence="3 7" type="primary">sctC</name>
    <name evidence="7" type="ORF">SG35_031290</name>
</gene>
<dbReference type="InterPro" id="IPR003522">
    <property type="entry name" value="T3SS_OM_pore_YscC"/>
</dbReference>
<comment type="similarity">
    <text evidence="3">Belongs to the bacterial secretin family. T3SS SctC subfamily.</text>
</comment>
<dbReference type="Proteomes" id="UP000032568">
    <property type="component" value="Chromosome pTact"/>
</dbReference>
<feature type="signal peptide" evidence="3">
    <location>
        <begin position="1"/>
        <end position="18"/>
    </location>
</feature>
<sequence length="492" mass="55040" precursor="true">MRIVIFLIGALFSCALLAKSLQWDEAYALHSKGESIANILKNFSANYNIQAVISPQLTARVLGAYSGKSGRDFLDKLAKKNAFTWYNDNGAIYFYATSEYQNRVFHLKYISPEYLEDMLRKVGIWDGRFNWQVASTEQLVYISGPPRFINLIEQTIWTLDVDHTKETYVLKIFPLKYASAVNTQRVYRGQSREVFGVAHVLRRLVGMTHSQQGNNWLEKSQQANAIIGSKVVPANQQGTLALSPERGQLASIEGDPRLNAVVIYDKAERMPMYQEAIRSLDVRAEQIEIDVTILNISTEKAKQMGLEWAIGSNGNSQGATGNSINFDFDADIRVLEKSGHAQISSRPVIVTGNHQSTILDNSTTFYVRVAAQEDAELFPVSVGTSIDLTPHLIMENGEHKVIMDINIEDGQQNGQQVDSIPVVSATSISTQAMIEEGGSLVVGGYHYDVEMHQETRVPVLHAVPWVGNLFKYHNKSVINMVRLFIIKPRVID</sequence>
<accession>A0AAE9YX93</accession>
<dbReference type="Pfam" id="PF00263">
    <property type="entry name" value="Secretin"/>
    <property type="match status" value="1"/>
</dbReference>
<dbReference type="GO" id="GO:0015627">
    <property type="term" value="C:type II protein secretion system complex"/>
    <property type="evidence" value="ECO:0007669"/>
    <property type="project" value="TreeGrafter"/>
</dbReference>
<dbReference type="InterPro" id="IPR050810">
    <property type="entry name" value="Bact_Secretion_Sys_Channel"/>
</dbReference>
<keyword evidence="3" id="KW-0653">Protein transport</keyword>
<dbReference type="Gene3D" id="3.55.50.30">
    <property type="match status" value="1"/>
</dbReference>
<dbReference type="PRINTS" id="PR01337">
    <property type="entry name" value="TYPE3OMGPROT"/>
</dbReference>
<reference evidence="7 8" key="1">
    <citation type="journal article" date="2015" name="Genome Announc.">
        <title>Draft Genome Sequences of Marine Isolates of Thalassomonas viridans and Thalassomonas actiniarum.</title>
        <authorList>
            <person name="Olonade I."/>
            <person name="van Zyl L.J."/>
            <person name="Trindade M."/>
        </authorList>
    </citation>
    <scope>NUCLEOTIDE SEQUENCE [LARGE SCALE GENOMIC DNA]</scope>
    <source>
        <strain evidence="7 8">A5K-106</strain>
    </source>
</reference>
<dbReference type="InterPro" id="IPR004846">
    <property type="entry name" value="T2SS/T3SS_dom"/>
</dbReference>
<evidence type="ECO:0000313" key="8">
    <source>
        <dbReference type="Proteomes" id="UP000032568"/>
    </source>
</evidence>
<proteinExistence type="inferred from homology"/>
<evidence type="ECO:0000259" key="6">
    <source>
        <dbReference type="Pfam" id="PF03958"/>
    </source>
</evidence>
<evidence type="ECO:0000313" key="7">
    <source>
        <dbReference type="EMBL" id="WDE02242.1"/>
    </source>
</evidence>
<evidence type="ECO:0000256" key="1">
    <source>
        <dbReference type="ARBA" id="ARBA00004442"/>
    </source>
</evidence>
<dbReference type="NCBIfam" id="TIGR02516">
    <property type="entry name" value="type_III_yscC"/>
    <property type="match status" value="1"/>
</dbReference>
<dbReference type="InterPro" id="IPR005644">
    <property type="entry name" value="NolW-like"/>
</dbReference>
<dbReference type="RefSeq" id="WP_044831090.1">
    <property type="nucleotide sequence ID" value="NZ_CP059736.1"/>
</dbReference>
<keyword evidence="3" id="KW-0472">Membrane</keyword>
<keyword evidence="8" id="KW-1185">Reference proteome</keyword>
<dbReference type="KEGG" id="tact:SG35_031290"/>
<comment type="subcellular location">
    <subcellularLocation>
        <location evidence="1 3 4">Cell outer membrane</location>
    </subcellularLocation>
</comment>
<dbReference type="GO" id="GO:0009279">
    <property type="term" value="C:cell outer membrane"/>
    <property type="evidence" value="ECO:0007669"/>
    <property type="project" value="UniProtKB-SubCell"/>
</dbReference>
<feature type="domain" description="NolW-like" evidence="6">
    <location>
        <begin position="103"/>
        <end position="161"/>
    </location>
</feature>
<evidence type="ECO:0000259" key="5">
    <source>
        <dbReference type="Pfam" id="PF00263"/>
    </source>
</evidence>
<keyword evidence="3" id="KW-0811">Translocation</keyword>
<feature type="domain" description="NolW-like" evidence="6">
    <location>
        <begin position="171"/>
        <end position="286"/>
    </location>
</feature>
<feature type="domain" description="Type II/III secretion system secretin-like" evidence="5">
    <location>
        <begin position="335"/>
        <end position="492"/>
    </location>
</feature>
<keyword evidence="3" id="KW-0998">Cell outer membrane</keyword>
<evidence type="ECO:0000256" key="2">
    <source>
        <dbReference type="ARBA" id="ARBA00022729"/>
    </source>
</evidence>
<evidence type="ECO:0000256" key="4">
    <source>
        <dbReference type="RuleBase" id="RU004004"/>
    </source>
</evidence>
<dbReference type="EMBL" id="CP059736">
    <property type="protein sequence ID" value="WDE02242.1"/>
    <property type="molecule type" value="Genomic_DNA"/>
</dbReference>
<protein>
    <recommendedName>
        <fullName evidence="3">Type 3 secretion system secretin</fullName>
        <shortName evidence="3">T3SS secretin</shortName>
    </recommendedName>
</protein>
<comment type="subunit">
    <text evidence="3">The core secretion machinery of the T3SS is composed of approximately 20 different proteins, including cytoplasmic components, a base, an export apparatus and a needle. This subunit is part of the base, which anchors the injectisome in the bacterial cell envelope. Forms a stable homooligomeric complex.</text>
</comment>
<dbReference type="GO" id="GO:0030257">
    <property type="term" value="C:type III protein secretion system complex"/>
    <property type="evidence" value="ECO:0007669"/>
    <property type="project" value="UniProtKB-UniRule"/>
</dbReference>
<dbReference type="GO" id="GO:0030254">
    <property type="term" value="P:protein secretion by the type III secretion system"/>
    <property type="evidence" value="ECO:0007669"/>
    <property type="project" value="UniProtKB-UniRule"/>
</dbReference>
<dbReference type="HAMAP" id="MF_02219">
    <property type="entry name" value="Type_III_secretin"/>
    <property type="match status" value="1"/>
</dbReference>
<feature type="chain" id="PRO_5041753780" description="Type 3 secretion system secretin" evidence="3">
    <location>
        <begin position="19"/>
        <end position="492"/>
    </location>
</feature>
<dbReference type="Pfam" id="PF03958">
    <property type="entry name" value="Secretin_N"/>
    <property type="match status" value="2"/>
</dbReference>
<dbReference type="Gene3D" id="3.30.1370.120">
    <property type="match status" value="2"/>
</dbReference>
<reference evidence="7 8" key="2">
    <citation type="journal article" date="2022" name="Mar. Drugs">
        <title>Bioassay-Guided Fractionation Leads to the Detection of Cholic Acid Generated by the Rare Thalassomonas sp.</title>
        <authorList>
            <person name="Pheiffer F."/>
            <person name="Schneider Y.K."/>
            <person name="Hansen E.H."/>
            <person name="Andersen J.H."/>
            <person name="Isaksson J."/>
            <person name="Busche T."/>
            <person name="R C."/>
            <person name="Kalinowski J."/>
            <person name="Zyl L.V."/>
            <person name="Trindade M."/>
        </authorList>
    </citation>
    <scope>NUCLEOTIDE SEQUENCE [LARGE SCALE GENOMIC DNA]</scope>
    <source>
        <strain evidence="7 8">A5K-106</strain>
    </source>
</reference>
<evidence type="ECO:0000256" key="3">
    <source>
        <dbReference type="HAMAP-Rule" id="MF_02219"/>
    </source>
</evidence>
<dbReference type="PANTHER" id="PTHR30332">
    <property type="entry name" value="PROBABLE GENERAL SECRETION PATHWAY PROTEIN D"/>
    <property type="match status" value="1"/>
</dbReference>
<dbReference type="InterPro" id="IPR038591">
    <property type="entry name" value="NolW-like_sf"/>
</dbReference>
<comment type="function">
    <text evidence="3">Component of the type III secretion system (T3SS), also called injectisome, which is used to inject bacterial effector proteins into eukaryotic host cells. Forms a ring-shaped multimeric structure with an apparent central pore in the outer membrane.</text>
</comment>
<organism evidence="7 8">
    <name type="scientific">Thalassomonas actiniarum</name>
    <dbReference type="NCBI Taxonomy" id="485447"/>
    <lineage>
        <taxon>Bacteria</taxon>
        <taxon>Pseudomonadati</taxon>
        <taxon>Pseudomonadota</taxon>
        <taxon>Gammaproteobacteria</taxon>
        <taxon>Alteromonadales</taxon>
        <taxon>Colwelliaceae</taxon>
        <taxon>Thalassomonas</taxon>
    </lineage>
</organism>
<keyword evidence="3 4" id="KW-0813">Transport</keyword>